<dbReference type="EMBL" id="JAPZBR010000008">
    <property type="protein sequence ID" value="KAJ5340380.1"/>
    <property type="molecule type" value="Genomic_DNA"/>
</dbReference>
<reference evidence="1" key="1">
    <citation type="submission" date="2022-12" db="EMBL/GenBank/DDBJ databases">
        <authorList>
            <person name="Petersen C."/>
        </authorList>
    </citation>
    <scope>NUCLEOTIDE SEQUENCE</scope>
    <source>
        <strain evidence="1">IBT 35675</strain>
    </source>
</reference>
<accession>A0A9W9QLY0</accession>
<evidence type="ECO:0000313" key="2">
    <source>
        <dbReference type="Proteomes" id="UP001148299"/>
    </source>
</evidence>
<proteinExistence type="predicted"/>
<reference evidence="1" key="2">
    <citation type="journal article" date="2023" name="IMA Fungus">
        <title>Comparative genomic study of the Penicillium genus elucidates a diverse pangenome and 15 lateral gene transfer events.</title>
        <authorList>
            <person name="Petersen C."/>
            <person name="Sorensen T."/>
            <person name="Nielsen M.R."/>
            <person name="Sondergaard T.E."/>
            <person name="Sorensen J.L."/>
            <person name="Fitzpatrick D.A."/>
            <person name="Frisvad J.C."/>
            <person name="Nielsen K.L."/>
        </authorList>
    </citation>
    <scope>NUCLEOTIDE SEQUENCE</scope>
    <source>
        <strain evidence="1">IBT 35675</strain>
    </source>
</reference>
<comment type="caution">
    <text evidence="1">The sequence shown here is derived from an EMBL/GenBank/DDBJ whole genome shotgun (WGS) entry which is preliminary data.</text>
</comment>
<evidence type="ECO:0000313" key="1">
    <source>
        <dbReference type="EMBL" id="KAJ5340380.1"/>
    </source>
</evidence>
<organism evidence="1 2">
    <name type="scientific">Penicillium brevicompactum</name>
    <dbReference type="NCBI Taxonomy" id="5074"/>
    <lineage>
        <taxon>Eukaryota</taxon>
        <taxon>Fungi</taxon>
        <taxon>Dikarya</taxon>
        <taxon>Ascomycota</taxon>
        <taxon>Pezizomycotina</taxon>
        <taxon>Eurotiomycetes</taxon>
        <taxon>Eurotiomycetidae</taxon>
        <taxon>Eurotiales</taxon>
        <taxon>Aspergillaceae</taxon>
        <taxon>Penicillium</taxon>
    </lineage>
</organism>
<sequence length="130" mass="14606">MVPMDADQGEMYRQCASKLEIILSKKDCDLRIVVGHSNMLQSLMTAGILQYDDENNNDNEWEAPRVSNSECEAELNPIPFSEPVEALFPFSNEDSITEMELRSDESNGTYEVQQFDLGNSHVVMTSALPV</sequence>
<keyword evidence="2" id="KW-1185">Reference proteome</keyword>
<dbReference type="Proteomes" id="UP001148299">
    <property type="component" value="Unassembled WGS sequence"/>
</dbReference>
<protein>
    <submittedName>
        <fullName evidence="1">Uncharacterized protein</fullName>
    </submittedName>
</protein>
<name>A0A9W9QLY0_PENBR</name>
<gene>
    <name evidence="1" type="ORF">N7541_009504</name>
</gene>
<dbReference type="AlphaFoldDB" id="A0A9W9QLY0"/>